<dbReference type="AlphaFoldDB" id="A0A4R4J6S6"/>
<keyword evidence="3" id="KW-0804">Transcription</keyword>
<dbReference type="InterPro" id="IPR001387">
    <property type="entry name" value="Cro/C1-type_HTH"/>
</dbReference>
<evidence type="ECO:0000256" key="1">
    <source>
        <dbReference type="ARBA" id="ARBA00023015"/>
    </source>
</evidence>
<dbReference type="Pfam" id="PF01381">
    <property type="entry name" value="HTH_3"/>
    <property type="match status" value="1"/>
</dbReference>
<keyword evidence="2" id="KW-0238">DNA-binding</keyword>
<reference evidence="5 6" key="1">
    <citation type="journal article" date="2019" name="Int. J. Syst. Evol. Microbiol.">
        <title>Photorhabdus khanii subsp. guanajuatensis subsp. nov., isolated from Heterorhabditis atacamensis, and Photorhabdus luminescens subsp. mexicana subsp. nov., isolated from Heterorhabditis mexicana entomopathogenic nematodes.</title>
        <authorList>
            <person name="Machado R.A.R."/>
            <person name="Bruno P."/>
            <person name="Arce C.C.M."/>
            <person name="Liechti N."/>
            <person name="Kohler A."/>
            <person name="Bernal J."/>
            <person name="Bruggmann R."/>
            <person name="Turlings T.C.J."/>
        </authorList>
    </citation>
    <scope>NUCLEOTIDE SEQUENCE [LARGE SCALE GENOMIC DNA]</scope>
    <source>
        <strain evidence="5 6">MEX47-22</strain>
    </source>
</reference>
<dbReference type="SUPFAM" id="SSF47413">
    <property type="entry name" value="lambda repressor-like DNA-binding domains"/>
    <property type="match status" value="1"/>
</dbReference>
<dbReference type="CDD" id="cd00093">
    <property type="entry name" value="HTH_XRE"/>
    <property type="match status" value="1"/>
</dbReference>
<dbReference type="GO" id="GO:0003677">
    <property type="term" value="F:DNA binding"/>
    <property type="evidence" value="ECO:0007669"/>
    <property type="project" value="UniProtKB-KW"/>
</dbReference>
<evidence type="ECO:0000313" key="5">
    <source>
        <dbReference type="EMBL" id="TDB48409.1"/>
    </source>
</evidence>
<name>A0A4R4J6S6_PHOLU</name>
<evidence type="ECO:0000256" key="2">
    <source>
        <dbReference type="ARBA" id="ARBA00023125"/>
    </source>
</evidence>
<protein>
    <recommendedName>
        <fullName evidence="4">HTH cro/C1-type domain-containing protein</fullName>
    </recommendedName>
</protein>
<evidence type="ECO:0000256" key="3">
    <source>
        <dbReference type="ARBA" id="ARBA00023163"/>
    </source>
</evidence>
<dbReference type="RefSeq" id="WP_132346531.1">
    <property type="nucleotide sequence ID" value="NZ_CAWOLF010000016.1"/>
</dbReference>
<dbReference type="EMBL" id="PUJX01000016">
    <property type="protein sequence ID" value="TDB48409.1"/>
    <property type="molecule type" value="Genomic_DNA"/>
</dbReference>
<keyword evidence="1" id="KW-0805">Transcription regulation</keyword>
<dbReference type="InterPro" id="IPR010982">
    <property type="entry name" value="Lambda_DNA-bd_dom_sf"/>
</dbReference>
<feature type="domain" description="HTH cro/C1-type" evidence="4">
    <location>
        <begin position="42"/>
        <end position="82"/>
    </location>
</feature>
<dbReference type="PROSITE" id="PS50943">
    <property type="entry name" value="HTH_CROC1"/>
    <property type="match status" value="1"/>
</dbReference>
<evidence type="ECO:0000259" key="4">
    <source>
        <dbReference type="PROSITE" id="PS50943"/>
    </source>
</evidence>
<dbReference type="PANTHER" id="PTHR40661:SF3">
    <property type="entry name" value="FELS-1 PROPHAGE TRANSCRIPTIONAL REGULATOR"/>
    <property type="match status" value="1"/>
</dbReference>
<comment type="caution">
    <text evidence="5">The sequence shown here is derived from an EMBL/GenBank/DDBJ whole genome shotgun (WGS) entry which is preliminary data.</text>
</comment>
<dbReference type="PANTHER" id="PTHR40661">
    <property type="match status" value="1"/>
</dbReference>
<dbReference type="Gene3D" id="1.10.260.40">
    <property type="entry name" value="lambda repressor-like DNA-binding domains"/>
    <property type="match status" value="1"/>
</dbReference>
<evidence type="ECO:0000313" key="6">
    <source>
        <dbReference type="Proteomes" id="UP000295550"/>
    </source>
</evidence>
<dbReference type="SMART" id="SM00530">
    <property type="entry name" value="HTH_XRE"/>
    <property type="match status" value="1"/>
</dbReference>
<gene>
    <name evidence="5" type="ORF">C5468_15635</name>
</gene>
<sequence length="211" mass="23916">MSQKEKHATSDKNMPRVFIRSEITQFKDRLRQAMGSESGNSFAKRCGISEAALRTYLSGKTYPTLDKLVMFAEKCEVSVEWLATGGGESYNNSDEQDTVSKHATEATEEQEKAWLAFLHRMTAEEREAVIDRVFRQGINVLLTPFQDSVQQQESQFPWPEELPAKLGVSNHSLAFAQLYESLTDEQRQRFLESISDKECLPANHKMSSKAG</sequence>
<organism evidence="5 6">
    <name type="scientific">Photorhabdus luminescens subsp. mexicana</name>
    <dbReference type="NCBI Taxonomy" id="2100167"/>
    <lineage>
        <taxon>Bacteria</taxon>
        <taxon>Pseudomonadati</taxon>
        <taxon>Pseudomonadota</taxon>
        <taxon>Gammaproteobacteria</taxon>
        <taxon>Enterobacterales</taxon>
        <taxon>Morganellaceae</taxon>
        <taxon>Photorhabdus</taxon>
    </lineage>
</organism>
<accession>A0A4R4J6S6</accession>
<dbReference type="Proteomes" id="UP000295550">
    <property type="component" value="Unassembled WGS sequence"/>
</dbReference>
<proteinExistence type="predicted"/>